<dbReference type="EMBL" id="JACHJT010000001">
    <property type="protein sequence ID" value="MBB4934284.1"/>
    <property type="molecule type" value="Genomic_DNA"/>
</dbReference>
<organism evidence="2 3">
    <name type="scientific">Lipingzhangella halophila</name>
    <dbReference type="NCBI Taxonomy" id="1783352"/>
    <lineage>
        <taxon>Bacteria</taxon>
        <taxon>Bacillati</taxon>
        <taxon>Actinomycetota</taxon>
        <taxon>Actinomycetes</taxon>
        <taxon>Streptosporangiales</taxon>
        <taxon>Nocardiopsidaceae</taxon>
        <taxon>Lipingzhangella</taxon>
    </lineage>
</organism>
<dbReference type="AlphaFoldDB" id="A0A7W7RLR0"/>
<gene>
    <name evidence="2" type="ORF">F4561_005104</name>
</gene>
<evidence type="ECO:0000256" key="1">
    <source>
        <dbReference type="SAM" id="MobiDB-lite"/>
    </source>
</evidence>
<sequence length="74" mass="8456">MQERGSDKHGPRVDDQMEKEVEGAMRARRPTRAQEERETEPMVTDEGEPVTDPDVEKGPEASEETEEQEETGER</sequence>
<dbReference type="GO" id="GO:0016853">
    <property type="term" value="F:isomerase activity"/>
    <property type="evidence" value="ECO:0007669"/>
    <property type="project" value="UniProtKB-KW"/>
</dbReference>
<accession>A0A7W7RLR0</accession>
<feature type="compositionally biased region" description="Acidic residues" evidence="1">
    <location>
        <begin position="61"/>
        <end position="74"/>
    </location>
</feature>
<dbReference type="Proteomes" id="UP000523007">
    <property type="component" value="Unassembled WGS sequence"/>
</dbReference>
<feature type="region of interest" description="Disordered" evidence="1">
    <location>
        <begin position="1"/>
        <end position="74"/>
    </location>
</feature>
<evidence type="ECO:0000313" key="3">
    <source>
        <dbReference type="Proteomes" id="UP000523007"/>
    </source>
</evidence>
<dbReference type="RefSeq" id="WP_184582237.1">
    <property type="nucleotide sequence ID" value="NZ_JACHJT010000001.1"/>
</dbReference>
<name>A0A7W7RLR0_9ACTN</name>
<protein>
    <submittedName>
        <fullName evidence="2">Ribose 5-phosphate isomerase</fullName>
    </submittedName>
</protein>
<comment type="caution">
    <text evidence="2">The sequence shown here is derived from an EMBL/GenBank/DDBJ whole genome shotgun (WGS) entry which is preliminary data.</text>
</comment>
<feature type="compositionally biased region" description="Basic and acidic residues" evidence="1">
    <location>
        <begin position="1"/>
        <end position="25"/>
    </location>
</feature>
<reference evidence="2 3" key="1">
    <citation type="submission" date="2020-08" db="EMBL/GenBank/DDBJ databases">
        <title>Sequencing the genomes of 1000 actinobacteria strains.</title>
        <authorList>
            <person name="Klenk H.-P."/>
        </authorList>
    </citation>
    <scope>NUCLEOTIDE SEQUENCE [LARGE SCALE GENOMIC DNA]</scope>
    <source>
        <strain evidence="2 3">DSM 102030</strain>
    </source>
</reference>
<evidence type="ECO:0000313" key="2">
    <source>
        <dbReference type="EMBL" id="MBB4934284.1"/>
    </source>
</evidence>
<feature type="compositionally biased region" description="Acidic residues" evidence="1">
    <location>
        <begin position="43"/>
        <end position="53"/>
    </location>
</feature>
<keyword evidence="3" id="KW-1185">Reference proteome</keyword>
<keyword evidence="2" id="KW-0413">Isomerase</keyword>
<proteinExistence type="predicted"/>